<evidence type="ECO:0000313" key="3">
    <source>
        <dbReference type="Proteomes" id="UP000189933"/>
    </source>
</evidence>
<dbReference type="Pfam" id="PF20250">
    <property type="entry name" value="FapA_N"/>
    <property type="match status" value="1"/>
</dbReference>
<organism evidence="2 3">
    <name type="scientific">Carboxydocella sporoproducens DSM 16521</name>
    <dbReference type="NCBI Taxonomy" id="1121270"/>
    <lineage>
        <taxon>Bacteria</taxon>
        <taxon>Bacillati</taxon>
        <taxon>Bacillota</taxon>
        <taxon>Clostridia</taxon>
        <taxon>Eubacteriales</taxon>
        <taxon>Clostridiales Family XVI. Incertae Sedis</taxon>
        <taxon>Carboxydocella</taxon>
    </lineage>
</organism>
<dbReference type="InterPro" id="IPR046866">
    <property type="entry name" value="FapA_N"/>
</dbReference>
<dbReference type="Pfam" id="PF03961">
    <property type="entry name" value="FapA"/>
    <property type="match status" value="1"/>
</dbReference>
<feature type="domain" description="Flagellar Assembly Protein A N-terminal region" evidence="1">
    <location>
        <begin position="110"/>
        <end position="303"/>
    </location>
</feature>
<gene>
    <name evidence="2" type="ORF">SAMN02745885_00539</name>
</gene>
<dbReference type="AlphaFoldDB" id="A0A1T4MEZ7"/>
<dbReference type="PANTHER" id="PTHR38032:SF1">
    <property type="entry name" value="RNA-BINDING PROTEIN KHPB N-TERMINAL DOMAIN-CONTAINING PROTEIN"/>
    <property type="match status" value="1"/>
</dbReference>
<dbReference type="InterPro" id="IPR046865">
    <property type="entry name" value="FapA_b_solenoid"/>
</dbReference>
<evidence type="ECO:0000259" key="1">
    <source>
        <dbReference type="Pfam" id="PF20250"/>
    </source>
</evidence>
<sequence>MQVLVQNEQDELVKIKVKLPEGKTELDEHQLAELVESVLEEKTQDGTVAISNGQVVVRAPVKGGRYPSITPGPETRVMVNGQLIQKETMVSPRDRVVVSAEDRPPLRLAEVQLTPDKLEAYLAITYASGAKMKIPDQPPQTRLTVRAEAVQILEPVPFTTTELVNILKEHGVVYGVDIQAVEQARINGGRYLVARGRPMVPGEAGKIEYYFLDETQQARLDEMEEEQRINFYEHRTIPSVEAGEILARKYPARPGRPGMTVTGEIIPVPEYKEPQLLVKQGATLMEDGQVAVAVTAGRPILKNSVISVLPIYTVQGDVNLASGNVRFDGHVVVWGNVMDGASVIAGGDVEIHGSVTQGSVQARGNITVHKNVVGATLVAGGMDAINSEIIYRLREIKGELESLLLAVVQLKQHPAFGSEDLARYGLGRLLRICWIRNLLLYRN</sequence>
<dbReference type="Proteomes" id="UP000189933">
    <property type="component" value="Unassembled WGS sequence"/>
</dbReference>
<accession>A0A1T4MEZ7</accession>
<dbReference type="InterPro" id="IPR005646">
    <property type="entry name" value="FapA"/>
</dbReference>
<name>A0A1T4MEZ7_9FIRM</name>
<proteinExistence type="predicted"/>
<evidence type="ECO:0000313" key="2">
    <source>
        <dbReference type="EMBL" id="SJZ65426.1"/>
    </source>
</evidence>
<dbReference type="PANTHER" id="PTHR38032">
    <property type="entry name" value="POLYMERASE-RELATED"/>
    <property type="match status" value="1"/>
</dbReference>
<keyword evidence="3" id="KW-1185">Reference proteome</keyword>
<protein>
    <recommendedName>
        <fullName evidence="1">Flagellar Assembly Protein A N-terminal region domain-containing protein</fullName>
    </recommendedName>
</protein>
<dbReference type="EMBL" id="FUXM01000004">
    <property type="protein sequence ID" value="SJZ65426.1"/>
    <property type="molecule type" value="Genomic_DNA"/>
</dbReference>
<reference evidence="3" key="1">
    <citation type="submission" date="2017-02" db="EMBL/GenBank/DDBJ databases">
        <authorList>
            <person name="Varghese N."/>
            <person name="Submissions S."/>
        </authorList>
    </citation>
    <scope>NUCLEOTIDE SEQUENCE [LARGE SCALE GENOMIC DNA]</scope>
    <source>
        <strain evidence="3">DSM 16521</strain>
    </source>
</reference>